<keyword evidence="2" id="KW-1185">Reference proteome</keyword>
<organism evidence="1 2">
    <name type="scientific">Gemmata massiliana</name>
    <dbReference type="NCBI Taxonomy" id="1210884"/>
    <lineage>
        <taxon>Bacteria</taxon>
        <taxon>Pseudomonadati</taxon>
        <taxon>Planctomycetota</taxon>
        <taxon>Planctomycetia</taxon>
        <taxon>Gemmatales</taxon>
        <taxon>Gemmataceae</taxon>
        <taxon>Gemmata</taxon>
    </lineage>
</organism>
<reference evidence="1 2" key="1">
    <citation type="submission" date="2019-05" db="EMBL/GenBank/DDBJ databases">
        <authorList>
            <consortium name="Science for Life Laboratories"/>
        </authorList>
    </citation>
    <scope>NUCLEOTIDE SEQUENCE [LARGE SCALE GENOMIC DNA]</scope>
    <source>
        <strain evidence="1">Soil9</strain>
    </source>
</reference>
<dbReference type="EMBL" id="LR593886">
    <property type="protein sequence ID" value="VTR90830.1"/>
    <property type="molecule type" value="Genomic_DNA"/>
</dbReference>
<proteinExistence type="predicted"/>
<protein>
    <submittedName>
        <fullName evidence="1">Uncharacterized protein</fullName>
    </submittedName>
</protein>
<sequence length="62" mass="6851">MSTNSEPTPIGMVGCTTCHQVVECSAADVATFLSQGWPKCCNEVMTYYATSEKPHLPRWARQ</sequence>
<name>A0A6P2CUG8_9BACT</name>
<accession>A0A6P2CUG8</accession>
<dbReference type="AlphaFoldDB" id="A0A6P2CUG8"/>
<dbReference type="Proteomes" id="UP000464178">
    <property type="component" value="Chromosome"/>
</dbReference>
<dbReference type="KEGG" id="gms:SOIL9_68840"/>
<evidence type="ECO:0000313" key="1">
    <source>
        <dbReference type="EMBL" id="VTR90830.1"/>
    </source>
</evidence>
<evidence type="ECO:0000313" key="2">
    <source>
        <dbReference type="Proteomes" id="UP000464178"/>
    </source>
</evidence>
<gene>
    <name evidence="1" type="ORF">SOIL9_68840</name>
</gene>